<evidence type="ECO:0000259" key="5">
    <source>
        <dbReference type="Pfam" id="PF00389"/>
    </source>
</evidence>
<comment type="similarity">
    <text evidence="1 4">Belongs to the D-isomer specific 2-hydroxyacid dehydrogenase family.</text>
</comment>
<dbReference type="Proteomes" id="UP000319732">
    <property type="component" value="Unassembled WGS sequence"/>
</dbReference>
<dbReference type="InterPro" id="IPR006140">
    <property type="entry name" value="D-isomer_DH_NAD-bd"/>
</dbReference>
<dbReference type="CDD" id="cd12162">
    <property type="entry name" value="2-Hacid_dh_4"/>
    <property type="match status" value="1"/>
</dbReference>
<dbReference type="InterPro" id="IPR036291">
    <property type="entry name" value="NAD(P)-bd_dom_sf"/>
</dbReference>
<dbReference type="SUPFAM" id="SSF51735">
    <property type="entry name" value="NAD(P)-binding Rossmann-fold domains"/>
    <property type="match status" value="1"/>
</dbReference>
<keyword evidence="2 4" id="KW-0560">Oxidoreductase</keyword>
<dbReference type="PANTHER" id="PTHR43761:SF1">
    <property type="entry name" value="D-ISOMER SPECIFIC 2-HYDROXYACID DEHYDROGENASE CATALYTIC DOMAIN-CONTAINING PROTEIN-RELATED"/>
    <property type="match status" value="1"/>
</dbReference>
<dbReference type="InterPro" id="IPR050418">
    <property type="entry name" value="D-iso_2-hydroxyacid_DH_PdxB"/>
</dbReference>
<evidence type="ECO:0000313" key="8">
    <source>
        <dbReference type="Proteomes" id="UP000319732"/>
    </source>
</evidence>
<name>A0A545TAL7_9GAMM</name>
<proteinExistence type="inferred from homology"/>
<keyword evidence="3" id="KW-0520">NAD</keyword>
<comment type="caution">
    <text evidence="7">The sequence shown here is derived from an EMBL/GenBank/DDBJ whole genome shotgun (WGS) entry which is preliminary data.</text>
</comment>
<dbReference type="OrthoDB" id="9805416at2"/>
<dbReference type="AlphaFoldDB" id="A0A545TAL7"/>
<dbReference type="Pfam" id="PF00389">
    <property type="entry name" value="2-Hacid_dh"/>
    <property type="match status" value="1"/>
</dbReference>
<dbReference type="PANTHER" id="PTHR43761">
    <property type="entry name" value="D-ISOMER SPECIFIC 2-HYDROXYACID DEHYDROGENASE FAMILY PROTEIN (AFU_ORTHOLOGUE AFUA_1G13630)"/>
    <property type="match status" value="1"/>
</dbReference>
<evidence type="ECO:0000256" key="3">
    <source>
        <dbReference type="ARBA" id="ARBA00023027"/>
    </source>
</evidence>
<evidence type="ECO:0000256" key="2">
    <source>
        <dbReference type="ARBA" id="ARBA00023002"/>
    </source>
</evidence>
<accession>A0A545TAL7</accession>
<feature type="domain" description="D-isomer specific 2-hydroxyacid dehydrogenase NAD-binding" evidence="6">
    <location>
        <begin position="110"/>
        <end position="289"/>
    </location>
</feature>
<protein>
    <submittedName>
        <fullName evidence="7">D-2-hydroxyacid dehydrogenase</fullName>
    </submittedName>
</protein>
<dbReference type="GO" id="GO:0016616">
    <property type="term" value="F:oxidoreductase activity, acting on the CH-OH group of donors, NAD or NADP as acceptor"/>
    <property type="evidence" value="ECO:0007669"/>
    <property type="project" value="InterPro"/>
</dbReference>
<organism evidence="7 8">
    <name type="scientific">Exilibacterium tricleocarpae</name>
    <dbReference type="NCBI Taxonomy" id="2591008"/>
    <lineage>
        <taxon>Bacteria</taxon>
        <taxon>Pseudomonadati</taxon>
        <taxon>Pseudomonadota</taxon>
        <taxon>Gammaproteobacteria</taxon>
        <taxon>Cellvibrionales</taxon>
        <taxon>Cellvibrionaceae</taxon>
        <taxon>Exilibacterium</taxon>
    </lineage>
</organism>
<dbReference type="GO" id="GO:0051287">
    <property type="term" value="F:NAD binding"/>
    <property type="evidence" value="ECO:0007669"/>
    <property type="project" value="InterPro"/>
</dbReference>
<dbReference type="RefSeq" id="WP_142905479.1">
    <property type="nucleotide sequence ID" value="NZ_ML660096.1"/>
</dbReference>
<dbReference type="SUPFAM" id="SSF52283">
    <property type="entry name" value="Formate/glycerate dehydrogenase catalytic domain-like"/>
    <property type="match status" value="1"/>
</dbReference>
<feature type="domain" description="D-isomer specific 2-hydroxyacid dehydrogenase catalytic" evidence="5">
    <location>
        <begin position="39"/>
        <end position="319"/>
    </location>
</feature>
<keyword evidence="8" id="KW-1185">Reference proteome</keyword>
<evidence type="ECO:0000256" key="1">
    <source>
        <dbReference type="ARBA" id="ARBA00005854"/>
    </source>
</evidence>
<dbReference type="PROSITE" id="PS00671">
    <property type="entry name" value="D_2_HYDROXYACID_DH_3"/>
    <property type="match status" value="1"/>
</dbReference>
<evidence type="ECO:0000313" key="7">
    <source>
        <dbReference type="EMBL" id="TQV74256.1"/>
    </source>
</evidence>
<dbReference type="PROSITE" id="PS00670">
    <property type="entry name" value="D_2_HYDROXYACID_DH_2"/>
    <property type="match status" value="1"/>
</dbReference>
<gene>
    <name evidence="7" type="ORF">FKG94_16775</name>
</gene>
<evidence type="ECO:0000256" key="4">
    <source>
        <dbReference type="RuleBase" id="RU003719"/>
    </source>
</evidence>
<evidence type="ECO:0000259" key="6">
    <source>
        <dbReference type="Pfam" id="PF02826"/>
    </source>
</evidence>
<reference evidence="7 8" key="1">
    <citation type="submission" date="2019-06" db="EMBL/GenBank/DDBJ databases">
        <title>Whole genome sequence for Cellvibrionaceae sp. R142.</title>
        <authorList>
            <person name="Wang G."/>
        </authorList>
    </citation>
    <scope>NUCLEOTIDE SEQUENCE [LARGE SCALE GENOMIC DNA]</scope>
    <source>
        <strain evidence="7 8">R142</strain>
    </source>
</reference>
<dbReference type="InterPro" id="IPR029753">
    <property type="entry name" value="D-isomer_DH_CS"/>
</dbReference>
<dbReference type="EMBL" id="VHSG01000017">
    <property type="protein sequence ID" value="TQV74256.1"/>
    <property type="molecule type" value="Genomic_DNA"/>
</dbReference>
<sequence length="321" mass="33555">MALRGVILDCDSLGPDDLDLTPLLGTLPSWQRYPVTAAAQVAGRISDADVVVTNKVVLDAALLVQAPRLKLVCVAATGTNNIDVAAAHRQGICVTNVAGYGVGSVAQHTLTLMLSLATQLPRYAAAVERGDWCRSPFFCLLDYPIVELADKALGIVGYGAIGQAVAKLARALGMRVLVSARPGAEVPVPGRLPFAQVLADADVVSLHCPLTETTAQLINAETLAQMRPGAFLINTARGGLIDESALAAALKRRALAGAALDSISVEPPPADHPMLAGDIPNLLLTPHCAWGSQPARQRLVGELANNIEAFKQGTPRNLVLP</sequence>
<dbReference type="InterPro" id="IPR006139">
    <property type="entry name" value="D-isomer_2_OHA_DH_cat_dom"/>
</dbReference>
<dbReference type="Pfam" id="PF02826">
    <property type="entry name" value="2-Hacid_dh_C"/>
    <property type="match status" value="1"/>
</dbReference>
<dbReference type="Gene3D" id="3.40.50.720">
    <property type="entry name" value="NAD(P)-binding Rossmann-like Domain"/>
    <property type="match status" value="2"/>
</dbReference>